<evidence type="ECO:0000259" key="3">
    <source>
        <dbReference type="PROSITE" id="PS50405"/>
    </source>
</evidence>
<dbReference type="InterPro" id="IPR010987">
    <property type="entry name" value="Glutathione-S-Trfase_C-like"/>
</dbReference>
<dbReference type="PANTHER" id="PTHR43969:SF9">
    <property type="entry name" value="GLUTATHIONE S TRANSFERASE D10, ISOFORM A-RELATED"/>
    <property type="match status" value="1"/>
</dbReference>
<gene>
    <name evidence="4" type="ORF">DJ019_07495</name>
</gene>
<evidence type="ECO:0000313" key="5">
    <source>
        <dbReference type="Proteomes" id="UP000249524"/>
    </source>
</evidence>
<feature type="domain" description="GST N-terminal" evidence="2">
    <location>
        <begin position="1"/>
        <end position="80"/>
    </location>
</feature>
<comment type="subunit">
    <text evidence="1">Homodimer.</text>
</comment>
<accession>A0A328BRN6</accession>
<dbReference type="PROSITE" id="PS50404">
    <property type="entry name" value="GST_NTER"/>
    <property type="match status" value="1"/>
</dbReference>
<dbReference type="InterPro" id="IPR040079">
    <property type="entry name" value="Glutathione_S-Trfase"/>
</dbReference>
<dbReference type="Pfam" id="PF13417">
    <property type="entry name" value="GST_N_3"/>
    <property type="match status" value="1"/>
</dbReference>
<dbReference type="Proteomes" id="UP000249524">
    <property type="component" value="Unassembled WGS sequence"/>
</dbReference>
<dbReference type="GO" id="GO:0006749">
    <property type="term" value="P:glutathione metabolic process"/>
    <property type="evidence" value="ECO:0007669"/>
    <property type="project" value="TreeGrafter"/>
</dbReference>
<reference evidence="4 5" key="1">
    <citation type="submission" date="2018-05" db="EMBL/GenBank/DDBJ databases">
        <authorList>
            <person name="Lanie J.A."/>
            <person name="Ng W.-L."/>
            <person name="Kazmierczak K.M."/>
            <person name="Andrzejewski T.M."/>
            <person name="Davidsen T.M."/>
            <person name="Wayne K.J."/>
            <person name="Tettelin H."/>
            <person name="Glass J.I."/>
            <person name="Rusch D."/>
            <person name="Podicherti R."/>
            <person name="Tsui H.-C.T."/>
            <person name="Winkler M.E."/>
        </authorList>
    </citation>
    <scope>NUCLEOTIDE SEQUENCE [LARGE SCALE GENOMIC DNA]</scope>
    <source>
        <strain evidence="4 5">BUT-10</strain>
    </source>
</reference>
<comment type="caution">
    <text evidence="4">The sequence shown here is derived from an EMBL/GenBank/DDBJ whole genome shotgun (WGS) entry which is preliminary data.</text>
</comment>
<keyword evidence="4" id="KW-0808">Transferase</keyword>
<dbReference type="PROSITE" id="PS50405">
    <property type="entry name" value="GST_CTER"/>
    <property type="match status" value="1"/>
</dbReference>
<dbReference type="InterPro" id="IPR004045">
    <property type="entry name" value="Glutathione_S-Trfase_N"/>
</dbReference>
<dbReference type="EMBL" id="QFYS01000002">
    <property type="protein sequence ID" value="RAK67738.1"/>
    <property type="molecule type" value="Genomic_DNA"/>
</dbReference>
<evidence type="ECO:0000259" key="2">
    <source>
        <dbReference type="PROSITE" id="PS50404"/>
    </source>
</evidence>
<dbReference type="InterPro" id="IPR036282">
    <property type="entry name" value="Glutathione-S-Trfase_C_sf"/>
</dbReference>
<dbReference type="GO" id="GO:0004364">
    <property type="term" value="F:glutathione transferase activity"/>
    <property type="evidence" value="ECO:0007669"/>
    <property type="project" value="TreeGrafter"/>
</dbReference>
<dbReference type="SUPFAM" id="SSF47616">
    <property type="entry name" value="GST C-terminal domain-like"/>
    <property type="match status" value="1"/>
</dbReference>
<dbReference type="Gene3D" id="3.40.30.10">
    <property type="entry name" value="Glutaredoxin"/>
    <property type="match status" value="1"/>
</dbReference>
<dbReference type="AlphaFoldDB" id="A0A328BRN6"/>
<proteinExistence type="predicted"/>
<dbReference type="RefSeq" id="WP_111275347.1">
    <property type="nucleotide sequence ID" value="NZ_QFYS01000002.1"/>
</dbReference>
<name>A0A328BRN6_9CAUL</name>
<dbReference type="Gene3D" id="1.20.1050.10">
    <property type="match status" value="1"/>
</dbReference>
<keyword evidence="5" id="KW-1185">Reference proteome</keyword>
<protein>
    <submittedName>
        <fullName evidence="4">Glutathione S-transferase family protein</fullName>
    </submittedName>
</protein>
<dbReference type="Pfam" id="PF00043">
    <property type="entry name" value="GST_C"/>
    <property type="match status" value="1"/>
</dbReference>
<dbReference type="OrthoDB" id="9810080at2"/>
<dbReference type="SFLD" id="SFLDG00358">
    <property type="entry name" value="Main_(cytGST)"/>
    <property type="match status" value="1"/>
</dbReference>
<dbReference type="InterPro" id="IPR004046">
    <property type="entry name" value="GST_C"/>
</dbReference>
<evidence type="ECO:0000256" key="1">
    <source>
        <dbReference type="ARBA" id="ARBA00011738"/>
    </source>
</evidence>
<dbReference type="SFLD" id="SFLDG01150">
    <property type="entry name" value="Main.1:_Beta-like"/>
    <property type="match status" value="1"/>
</dbReference>
<organism evidence="4 5">
    <name type="scientific">Phenylobacterium kunshanense</name>
    <dbReference type="NCBI Taxonomy" id="1445034"/>
    <lineage>
        <taxon>Bacteria</taxon>
        <taxon>Pseudomonadati</taxon>
        <taxon>Pseudomonadota</taxon>
        <taxon>Alphaproteobacteria</taxon>
        <taxon>Caulobacterales</taxon>
        <taxon>Caulobacteraceae</taxon>
        <taxon>Phenylobacterium</taxon>
    </lineage>
</organism>
<evidence type="ECO:0000313" key="4">
    <source>
        <dbReference type="EMBL" id="RAK67738.1"/>
    </source>
</evidence>
<dbReference type="InterPro" id="IPR036249">
    <property type="entry name" value="Thioredoxin-like_sf"/>
</dbReference>
<feature type="domain" description="GST C-terminal" evidence="3">
    <location>
        <begin position="84"/>
        <end position="219"/>
    </location>
</feature>
<dbReference type="SFLD" id="SFLDS00019">
    <property type="entry name" value="Glutathione_Transferase_(cytos"/>
    <property type="match status" value="1"/>
</dbReference>
<dbReference type="PANTHER" id="PTHR43969">
    <property type="entry name" value="GLUTATHIONE S TRANSFERASE D10, ISOFORM A-RELATED"/>
    <property type="match status" value="1"/>
</dbReference>
<dbReference type="SUPFAM" id="SSF52833">
    <property type="entry name" value="Thioredoxin-like"/>
    <property type="match status" value="1"/>
</dbReference>
<sequence>MKLYYDPLSTTSRPVMLFLAEHDLAVEMEALDIMSGETRSPAFAALNPNLTVPVLDDDGFVLTESSAILKYLADLAGSPAYPTDLRARARVNSAMDWFNTNFSKDLNGDYVYPRLLPEFMPPHLLAPEVTERALERAGHWLGVLDGHMLRDRYVCGPEITIADYFGAAQTGLSQAVDFDLSPWPRVKAWLERMQARPAWGEVHAAFYGLVASRRQLSKAG</sequence>